<gene>
    <name evidence="1" type="ORF">JYE49_09700</name>
</gene>
<accession>A0AC61MV71</accession>
<proteinExistence type="predicted"/>
<name>A0AC61MV71_9FIRM</name>
<keyword evidence="2" id="KW-1185">Reference proteome</keyword>
<dbReference type="Proteomes" id="UP000682782">
    <property type="component" value="Chromosome"/>
</dbReference>
<organism evidence="1 2">
    <name type="scientific">Aristaeella hokkaidonensis</name>
    <dbReference type="NCBI Taxonomy" id="3046382"/>
    <lineage>
        <taxon>Bacteria</taxon>
        <taxon>Bacillati</taxon>
        <taxon>Bacillota</taxon>
        <taxon>Clostridia</taxon>
        <taxon>Eubacteriales</taxon>
        <taxon>Aristaeellaceae</taxon>
        <taxon>Aristaeella</taxon>
    </lineage>
</organism>
<evidence type="ECO:0000313" key="1">
    <source>
        <dbReference type="EMBL" id="QUC66142.1"/>
    </source>
</evidence>
<evidence type="ECO:0000313" key="2">
    <source>
        <dbReference type="Proteomes" id="UP000682782"/>
    </source>
</evidence>
<dbReference type="EMBL" id="CP068393">
    <property type="protein sequence ID" value="QUC66142.1"/>
    <property type="molecule type" value="Genomic_DNA"/>
</dbReference>
<sequence>MFTNIGSKMKKMAKFVCWAGIILSVIYGVYMIIRGIEMTDYYETQATGYSAIIWGVAALIMGPVFSWITGLLLYVFGDLSDRLTSVEAGVKEICADLNPLAAAQEKAFAATEDPDDERWESVRSFLEEMEKEKNAVSIWILWRKYKLSDKYKDADEYIRKHRTLEMMNGETEKIGELRKNIRSLLNK</sequence>
<reference evidence="1" key="1">
    <citation type="submission" date="2021-01" db="EMBL/GenBank/DDBJ databases">
        <title>Complete genome sequence of Clostridiales bacterium R-7.</title>
        <authorList>
            <person name="Mahoney-Kurpe S.C."/>
            <person name="Palevich N."/>
            <person name="Koike S."/>
            <person name="Moon C.D."/>
            <person name="Attwood G.T."/>
        </authorList>
    </citation>
    <scope>NUCLEOTIDE SEQUENCE</scope>
    <source>
        <strain evidence="1">R-7</strain>
    </source>
</reference>
<protein>
    <submittedName>
        <fullName evidence="1">Uncharacterized protein</fullName>
    </submittedName>
</protein>